<dbReference type="GO" id="GO:0005524">
    <property type="term" value="F:ATP binding"/>
    <property type="evidence" value="ECO:0007669"/>
    <property type="project" value="UniProtKB-KW"/>
</dbReference>
<dbReference type="SMART" id="SM00387">
    <property type="entry name" value="HATPase_c"/>
    <property type="match status" value="1"/>
</dbReference>
<dbReference type="FunFam" id="1.10.287.130:FF:000001">
    <property type="entry name" value="Two-component sensor histidine kinase"/>
    <property type="match status" value="1"/>
</dbReference>
<dbReference type="NCBIfam" id="TIGR01386">
    <property type="entry name" value="cztS_silS_copS"/>
    <property type="match status" value="1"/>
</dbReference>
<accession>A0A1C2DVE0</accession>
<dbReference type="InterPro" id="IPR003661">
    <property type="entry name" value="HisK_dim/P_dom"/>
</dbReference>
<comment type="subcellular location">
    <subcellularLocation>
        <location evidence="2 14">Cell inner membrane</location>
    </subcellularLocation>
</comment>
<evidence type="ECO:0000256" key="3">
    <source>
        <dbReference type="ARBA" id="ARBA00022475"/>
    </source>
</evidence>
<evidence type="ECO:0000256" key="7">
    <source>
        <dbReference type="ARBA" id="ARBA00022692"/>
    </source>
</evidence>
<evidence type="ECO:0000256" key="4">
    <source>
        <dbReference type="ARBA" id="ARBA00022519"/>
    </source>
</evidence>
<keyword evidence="8 14" id="KW-0547">Nucleotide-binding</keyword>
<keyword evidence="7 14" id="KW-0812">Transmembrane</keyword>
<dbReference type="InterPro" id="IPR003594">
    <property type="entry name" value="HATPase_dom"/>
</dbReference>
<evidence type="ECO:0000256" key="11">
    <source>
        <dbReference type="ARBA" id="ARBA00022989"/>
    </source>
</evidence>
<dbReference type="EMBL" id="MDEN01000064">
    <property type="protein sequence ID" value="OCX18586.1"/>
    <property type="molecule type" value="Genomic_DNA"/>
</dbReference>
<evidence type="ECO:0000256" key="1">
    <source>
        <dbReference type="ARBA" id="ARBA00000085"/>
    </source>
</evidence>
<keyword evidence="11 14" id="KW-1133">Transmembrane helix</keyword>
<dbReference type="InterPro" id="IPR005467">
    <property type="entry name" value="His_kinase_dom"/>
</dbReference>
<dbReference type="Pfam" id="PF00512">
    <property type="entry name" value="HisKA"/>
    <property type="match status" value="1"/>
</dbReference>
<dbReference type="RefSeq" id="WP_065990093.1">
    <property type="nucleotide sequence ID" value="NZ_MDEN01000064.1"/>
</dbReference>
<dbReference type="STRING" id="158627.BW687_13900"/>
<sequence>MSTNSIALRLSGMFALVALLVFLLIGWALYLQVDKGLGLLPEAEVDARYSVLESAVQRYGTPEHWAKINAKLRLLSEEDKRLRFWVVSDNPTYEFGNPDTEIRAFAKGPLGMRDLNLSGHDYPFKVLVSQFPAKDQRPPLRFLTAVDTETFWQTQHSLLIALISLAAVGILLASALGYWVARIGLKPLTELSLEARKLTPPRLSGRLKLSHLPPELDQFVTSFNSTLDRVEQAYSRLESFNADVAHELRSPLTNLIGQTQVALTRGRSAEHYFEVLQSNLEELERLRSIINDMLFLASADQGSKATQLTQASLAQEVAKTLDYLDFILEDAQVHVEVRGDANAPIETAHLRRALINLLHNAVQHTSPGQLIQVDIRDEGDHVSIGVTNPGAPIAGEHLPKLFERFYRVDASRSNSGANHGLGLAIVKAIALMHGGTVFVRSEHGVNTFGINLPS</sequence>
<name>A0A1C2DVE0_9PSED</name>
<dbReference type="FunFam" id="3.30.565.10:FF:000006">
    <property type="entry name" value="Sensor histidine kinase WalK"/>
    <property type="match status" value="1"/>
</dbReference>
<dbReference type="PRINTS" id="PR00344">
    <property type="entry name" value="BCTRLSENSOR"/>
</dbReference>
<feature type="transmembrane region" description="Helical" evidence="14">
    <location>
        <begin position="6"/>
        <end position="30"/>
    </location>
</feature>
<dbReference type="AlphaFoldDB" id="A0A1C2DVE0"/>
<keyword evidence="6 14" id="KW-0808">Transferase</keyword>
<dbReference type="PANTHER" id="PTHR45436">
    <property type="entry name" value="SENSOR HISTIDINE KINASE YKOH"/>
    <property type="match status" value="1"/>
</dbReference>
<keyword evidence="13 14" id="KW-0472">Membrane</keyword>
<dbReference type="Gene3D" id="1.10.287.130">
    <property type="match status" value="1"/>
</dbReference>
<dbReference type="InterPro" id="IPR006290">
    <property type="entry name" value="CztS_silS_copS"/>
</dbReference>
<dbReference type="Proteomes" id="UP000095143">
    <property type="component" value="Unassembled WGS sequence"/>
</dbReference>
<evidence type="ECO:0000313" key="17">
    <source>
        <dbReference type="EMBL" id="OCX18586.1"/>
    </source>
</evidence>
<evidence type="ECO:0000256" key="2">
    <source>
        <dbReference type="ARBA" id="ARBA00004533"/>
    </source>
</evidence>
<dbReference type="SMART" id="SM00388">
    <property type="entry name" value="HisKA"/>
    <property type="match status" value="1"/>
</dbReference>
<reference evidence="17 18" key="1">
    <citation type="submission" date="2016-08" db="EMBL/GenBank/DDBJ databases">
        <title>Whole genome sequence of Pseudomonas graminis strain UASWS1507, a potential biological control agent for agriculture.</title>
        <authorList>
            <person name="Crovadore J."/>
            <person name="Calmin G."/>
            <person name="Chablais R."/>
            <person name="Cochard B."/>
            <person name="Lefort F."/>
        </authorList>
    </citation>
    <scope>NUCLEOTIDE SEQUENCE [LARGE SCALE GENOMIC DNA]</scope>
    <source>
        <strain evidence="17 18">UASWS1507</strain>
    </source>
</reference>
<feature type="domain" description="Histidine kinase" evidence="15">
    <location>
        <begin position="243"/>
        <end position="454"/>
    </location>
</feature>
<protein>
    <recommendedName>
        <fullName evidence="14">Sensor protein</fullName>
        <ecNumber evidence="14">2.7.13.3</ecNumber>
    </recommendedName>
</protein>
<dbReference type="EC" id="2.7.13.3" evidence="14"/>
<keyword evidence="5" id="KW-0597">Phosphoprotein</keyword>
<dbReference type="SMART" id="SM00304">
    <property type="entry name" value="HAMP"/>
    <property type="match status" value="1"/>
</dbReference>
<evidence type="ECO:0000313" key="18">
    <source>
        <dbReference type="Proteomes" id="UP000095143"/>
    </source>
</evidence>
<evidence type="ECO:0000256" key="10">
    <source>
        <dbReference type="ARBA" id="ARBA00022840"/>
    </source>
</evidence>
<evidence type="ECO:0000256" key="14">
    <source>
        <dbReference type="RuleBase" id="RU364088"/>
    </source>
</evidence>
<comment type="caution">
    <text evidence="17">The sequence shown here is derived from an EMBL/GenBank/DDBJ whole genome shotgun (WGS) entry which is preliminary data.</text>
</comment>
<dbReference type="CDD" id="cd00082">
    <property type="entry name" value="HisKA"/>
    <property type="match status" value="1"/>
</dbReference>
<evidence type="ECO:0000256" key="13">
    <source>
        <dbReference type="ARBA" id="ARBA00023136"/>
    </source>
</evidence>
<dbReference type="SUPFAM" id="SSF47384">
    <property type="entry name" value="Homodimeric domain of signal transducing histidine kinase"/>
    <property type="match status" value="1"/>
</dbReference>
<dbReference type="InterPro" id="IPR036097">
    <property type="entry name" value="HisK_dim/P_sf"/>
</dbReference>
<comment type="catalytic activity">
    <reaction evidence="1 14">
        <text>ATP + protein L-histidine = ADP + protein N-phospho-L-histidine.</text>
        <dbReference type="EC" id="2.7.13.3"/>
    </reaction>
</comment>
<dbReference type="OrthoDB" id="5561773at2"/>
<evidence type="ECO:0000256" key="9">
    <source>
        <dbReference type="ARBA" id="ARBA00022777"/>
    </source>
</evidence>
<dbReference type="SUPFAM" id="SSF55874">
    <property type="entry name" value="ATPase domain of HSP90 chaperone/DNA topoisomerase II/histidine kinase"/>
    <property type="match status" value="1"/>
</dbReference>
<keyword evidence="4 14" id="KW-0997">Cell inner membrane</keyword>
<keyword evidence="12 14" id="KW-0902">Two-component regulatory system</keyword>
<evidence type="ECO:0000259" key="16">
    <source>
        <dbReference type="PROSITE" id="PS50885"/>
    </source>
</evidence>
<dbReference type="Gene3D" id="3.30.565.10">
    <property type="entry name" value="Histidine kinase-like ATPase, C-terminal domain"/>
    <property type="match status" value="1"/>
</dbReference>
<gene>
    <name evidence="17" type="ORF">BBI10_16375</name>
</gene>
<evidence type="ECO:0000256" key="12">
    <source>
        <dbReference type="ARBA" id="ARBA00023012"/>
    </source>
</evidence>
<evidence type="ECO:0000259" key="15">
    <source>
        <dbReference type="PROSITE" id="PS50109"/>
    </source>
</evidence>
<feature type="transmembrane region" description="Helical" evidence="14">
    <location>
        <begin position="158"/>
        <end position="181"/>
    </location>
</feature>
<keyword evidence="9 14" id="KW-0418">Kinase</keyword>
<feature type="domain" description="HAMP" evidence="16">
    <location>
        <begin position="182"/>
        <end position="235"/>
    </location>
</feature>
<dbReference type="PROSITE" id="PS50885">
    <property type="entry name" value="HAMP"/>
    <property type="match status" value="1"/>
</dbReference>
<keyword evidence="10 14" id="KW-0067">ATP-binding</keyword>
<comment type="function">
    <text evidence="14">Member of a two-component regulatory system.</text>
</comment>
<dbReference type="InterPro" id="IPR003660">
    <property type="entry name" value="HAMP_dom"/>
</dbReference>
<dbReference type="GO" id="GO:0005886">
    <property type="term" value="C:plasma membrane"/>
    <property type="evidence" value="ECO:0007669"/>
    <property type="project" value="UniProtKB-SubCell"/>
</dbReference>
<dbReference type="GO" id="GO:0000155">
    <property type="term" value="F:phosphorelay sensor kinase activity"/>
    <property type="evidence" value="ECO:0007669"/>
    <property type="project" value="InterPro"/>
</dbReference>
<evidence type="ECO:0000256" key="6">
    <source>
        <dbReference type="ARBA" id="ARBA00022679"/>
    </source>
</evidence>
<evidence type="ECO:0000256" key="5">
    <source>
        <dbReference type="ARBA" id="ARBA00022553"/>
    </source>
</evidence>
<dbReference type="Pfam" id="PF02518">
    <property type="entry name" value="HATPase_c"/>
    <property type="match status" value="1"/>
</dbReference>
<dbReference type="PROSITE" id="PS50109">
    <property type="entry name" value="HIS_KIN"/>
    <property type="match status" value="1"/>
</dbReference>
<keyword evidence="3 14" id="KW-1003">Cell membrane</keyword>
<proteinExistence type="predicted"/>
<dbReference type="Gene3D" id="6.10.340.10">
    <property type="match status" value="1"/>
</dbReference>
<dbReference type="CDD" id="cd00075">
    <property type="entry name" value="HATPase"/>
    <property type="match status" value="1"/>
</dbReference>
<dbReference type="PANTHER" id="PTHR45436:SF9">
    <property type="entry name" value="SENSOR PROTEIN"/>
    <property type="match status" value="1"/>
</dbReference>
<dbReference type="InterPro" id="IPR050428">
    <property type="entry name" value="TCS_sensor_his_kinase"/>
</dbReference>
<dbReference type="InterPro" id="IPR004358">
    <property type="entry name" value="Sig_transdc_His_kin-like_C"/>
</dbReference>
<evidence type="ECO:0000256" key="8">
    <source>
        <dbReference type="ARBA" id="ARBA00022741"/>
    </source>
</evidence>
<dbReference type="InterPro" id="IPR036890">
    <property type="entry name" value="HATPase_C_sf"/>
</dbReference>
<organism evidence="17 18">
    <name type="scientific">Pseudomonas graminis</name>
    <dbReference type="NCBI Taxonomy" id="158627"/>
    <lineage>
        <taxon>Bacteria</taxon>
        <taxon>Pseudomonadati</taxon>
        <taxon>Pseudomonadota</taxon>
        <taxon>Gammaproteobacteria</taxon>
        <taxon>Pseudomonadales</taxon>
        <taxon>Pseudomonadaceae</taxon>
        <taxon>Pseudomonas</taxon>
    </lineage>
</organism>